<name>Q07M09_RHOP5</name>
<dbReference type="KEGG" id="rpe:RPE_3088"/>
<dbReference type="EMBL" id="CP000463">
    <property type="protein sequence ID" value="ABJ07025.1"/>
    <property type="molecule type" value="Genomic_DNA"/>
</dbReference>
<dbReference type="AlphaFoldDB" id="Q07M09"/>
<organism evidence="2">
    <name type="scientific">Rhodopseudomonas palustris (strain BisA53)</name>
    <dbReference type="NCBI Taxonomy" id="316055"/>
    <lineage>
        <taxon>Bacteria</taxon>
        <taxon>Pseudomonadati</taxon>
        <taxon>Pseudomonadota</taxon>
        <taxon>Alphaproteobacteria</taxon>
        <taxon>Hyphomicrobiales</taxon>
        <taxon>Nitrobacteraceae</taxon>
        <taxon>Rhodopseudomonas</taxon>
    </lineage>
</organism>
<protein>
    <submittedName>
        <fullName evidence="2">Uncharacterized protein</fullName>
    </submittedName>
</protein>
<evidence type="ECO:0000256" key="1">
    <source>
        <dbReference type="SAM" id="MobiDB-lite"/>
    </source>
</evidence>
<evidence type="ECO:0000313" key="2">
    <source>
        <dbReference type="EMBL" id="ABJ07025.1"/>
    </source>
</evidence>
<proteinExistence type="predicted"/>
<reference evidence="2" key="1">
    <citation type="submission" date="2006-09" db="EMBL/GenBank/DDBJ databases">
        <title>Complete sequence of Rhodopseudomonas palustris BisA53.</title>
        <authorList>
            <consortium name="US DOE Joint Genome Institute"/>
            <person name="Copeland A."/>
            <person name="Lucas S."/>
            <person name="Lapidus A."/>
            <person name="Barry K."/>
            <person name="Detter J.C."/>
            <person name="Glavina del Rio T."/>
            <person name="Hammon N."/>
            <person name="Israni S."/>
            <person name="Dalin E."/>
            <person name="Tice H."/>
            <person name="Pitluck S."/>
            <person name="Chain P."/>
            <person name="Malfatti S."/>
            <person name="Shin M."/>
            <person name="Vergez L."/>
            <person name="Schmutz J."/>
            <person name="Larimer F."/>
            <person name="Land M."/>
            <person name="Hauser L."/>
            <person name="Pelletier D.A."/>
            <person name="Kyrpides N."/>
            <person name="Kim E."/>
            <person name="Harwood C.S."/>
            <person name="Oda Y."/>
            <person name="Richardson P."/>
        </authorList>
    </citation>
    <scope>NUCLEOTIDE SEQUENCE [LARGE SCALE GENOMIC DNA]</scope>
    <source>
        <strain evidence="2">BisA53</strain>
    </source>
</reference>
<dbReference type="STRING" id="316055.RPE_3088"/>
<accession>Q07M09</accession>
<feature type="region of interest" description="Disordered" evidence="1">
    <location>
        <begin position="76"/>
        <end position="95"/>
    </location>
</feature>
<sequence>MRSPIPSEGGASALSFADSRSDASILSAIIHHLSGGRDRRLSREGCPASSELRLGRGRRLGRRRFGKIVRRRAVRRVRQMAQAQRKSVVQKPASE</sequence>
<dbReference type="HOGENOM" id="CLU_2370928_0_0_5"/>
<gene>
    <name evidence="2" type="ordered locus">RPE_3088</name>
</gene>